<reference evidence="2" key="2">
    <citation type="submission" date="2015-03" db="EMBL/GenBank/DDBJ databases">
        <authorList>
            <person name="Chow C.-E.T."/>
            <person name="Winget D.M."/>
            <person name="White R.A.III."/>
            <person name="Hallam S.J."/>
            <person name="Suttle C.A."/>
        </authorList>
    </citation>
    <scope>NUCLEOTIDE SEQUENCE</scope>
    <source>
        <strain evidence="2">H4084948</strain>
    </source>
</reference>
<keyword evidence="1" id="KW-0472">Membrane</keyword>
<organism evidence="2">
    <name type="scientific">uncultured marine virus</name>
    <dbReference type="NCBI Taxonomy" id="186617"/>
    <lineage>
        <taxon>Viruses</taxon>
        <taxon>environmental samples</taxon>
    </lineage>
</organism>
<evidence type="ECO:0000313" key="2">
    <source>
        <dbReference type="EMBL" id="AKH47519.1"/>
    </source>
</evidence>
<protein>
    <submittedName>
        <fullName evidence="2">Uncharacterized protein</fullName>
    </submittedName>
</protein>
<accession>A0A0F7L4Q8</accession>
<keyword evidence="1" id="KW-0812">Transmembrane</keyword>
<feature type="transmembrane region" description="Helical" evidence="1">
    <location>
        <begin position="7"/>
        <end position="26"/>
    </location>
</feature>
<evidence type="ECO:0000256" key="1">
    <source>
        <dbReference type="SAM" id="Phobius"/>
    </source>
</evidence>
<reference evidence="2" key="1">
    <citation type="journal article" date="2015" name="Front. Microbiol.">
        <title>Combining genomic sequencing methods to explore viral diversity and reveal potential virus-host interactions.</title>
        <authorList>
            <person name="Chow C.E."/>
            <person name="Winget D.M."/>
            <person name="White R.A.III."/>
            <person name="Hallam S.J."/>
            <person name="Suttle C.A."/>
        </authorList>
    </citation>
    <scope>NUCLEOTIDE SEQUENCE</scope>
    <source>
        <strain evidence="2">H4084948</strain>
    </source>
</reference>
<keyword evidence="1" id="KW-1133">Transmembrane helix</keyword>
<proteinExistence type="predicted"/>
<sequence>MLNKLKIALNTAALAAGYTTFFIGFLEDMNEYKITDRPILRVLLPDNLPINWDGKEKRVFDINMSSYTIFDTDNTSTKAAREAAYDTNVALIVAFIQEVNKSNYFGFTSSGMAGILLPMNQTTQDDITVNVITPLTVSCDGGS</sequence>
<dbReference type="EMBL" id="KR029595">
    <property type="protein sequence ID" value="AKH47519.1"/>
    <property type="molecule type" value="Genomic_DNA"/>
</dbReference>
<name>A0A0F7L4Q8_9VIRU</name>